<proteinExistence type="predicted"/>
<protein>
    <recommendedName>
        <fullName evidence="3">ATP-grasp domain-containing protein</fullName>
    </recommendedName>
</protein>
<organism evidence="1 2">
    <name type="scientific">Rhizobium halophytocola</name>
    <dbReference type="NCBI Taxonomy" id="735519"/>
    <lineage>
        <taxon>Bacteria</taxon>
        <taxon>Pseudomonadati</taxon>
        <taxon>Pseudomonadota</taxon>
        <taxon>Alphaproteobacteria</taxon>
        <taxon>Hyphomicrobiales</taxon>
        <taxon>Rhizobiaceae</taxon>
        <taxon>Rhizobium/Agrobacterium group</taxon>
        <taxon>Rhizobium</taxon>
    </lineage>
</organism>
<keyword evidence="2" id="KW-1185">Reference proteome</keyword>
<evidence type="ECO:0000313" key="1">
    <source>
        <dbReference type="EMBL" id="MBP1850969.1"/>
    </source>
</evidence>
<dbReference type="Proteomes" id="UP000759443">
    <property type="component" value="Unassembled WGS sequence"/>
</dbReference>
<evidence type="ECO:0000313" key="2">
    <source>
        <dbReference type="Proteomes" id="UP000759443"/>
    </source>
</evidence>
<dbReference type="RefSeq" id="WP_209945252.1">
    <property type="nucleotide sequence ID" value="NZ_JAGGJU010000006.1"/>
</dbReference>
<evidence type="ECO:0008006" key="3">
    <source>
        <dbReference type="Google" id="ProtNLM"/>
    </source>
</evidence>
<comment type="caution">
    <text evidence="1">The sequence shown here is derived from an EMBL/GenBank/DDBJ whole genome shotgun (WGS) entry which is preliminary data.</text>
</comment>
<gene>
    <name evidence="1" type="ORF">J2Z17_002412</name>
</gene>
<dbReference type="SUPFAM" id="SSF56059">
    <property type="entry name" value="Glutathione synthetase ATP-binding domain-like"/>
    <property type="match status" value="1"/>
</dbReference>
<dbReference type="Gene3D" id="3.30.470.20">
    <property type="entry name" value="ATP-grasp fold, B domain"/>
    <property type="match status" value="1"/>
</dbReference>
<sequence>MAAPRVLIAGGARDPCLARLKARADRRGIKALMLLHDDQTECAVRIDEQGMLFVDDREAAVDAAFVRCDVFGSSRRESLAALPRGQSWFSFAVGWLAGRPDIVMLNRGMQIFAGMKVTDLSLARECGLATPRSLVTNERAAIEAFSQAVGPCVAKPVNGGAYCKELDEALRDAPSRDGCLPLPAFVQERLIYPEYRLYRIGRSYTVFRVESETLDYRIDNRAAMTIVEPAGSPVEPLLPACEMMCDRLGLDFCAFDLKTRASDGALCFLEVNTGPMFAVHDHVSDGLITDLILHELLQGEFQGRERLARTG</sequence>
<accession>A0ABS4DZ92</accession>
<reference evidence="1 2" key="1">
    <citation type="submission" date="2021-03" db="EMBL/GenBank/DDBJ databases">
        <title>Genomic Encyclopedia of Type Strains, Phase IV (KMG-IV): sequencing the most valuable type-strain genomes for metagenomic binning, comparative biology and taxonomic classification.</title>
        <authorList>
            <person name="Goeker M."/>
        </authorList>
    </citation>
    <scope>NUCLEOTIDE SEQUENCE [LARGE SCALE GENOMIC DNA]</scope>
    <source>
        <strain evidence="1 2">DSM 21600</strain>
    </source>
</reference>
<dbReference type="EMBL" id="JAGGJU010000006">
    <property type="protein sequence ID" value="MBP1850969.1"/>
    <property type="molecule type" value="Genomic_DNA"/>
</dbReference>
<name>A0ABS4DZ92_9HYPH</name>